<dbReference type="GO" id="GO:0071731">
    <property type="term" value="P:response to nitric oxide"/>
    <property type="evidence" value="ECO:0007669"/>
    <property type="project" value="TreeGrafter"/>
</dbReference>
<evidence type="ECO:0000259" key="14">
    <source>
        <dbReference type="Pfam" id="PF06974"/>
    </source>
</evidence>
<keyword evidence="6 11" id="KW-0808">Transferase</keyword>
<feature type="region of interest" description="Disordered" evidence="12">
    <location>
        <begin position="1"/>
        <end position="24"/>
    </location>
</feature>
<dbReference type="UniPathway" id="UPA00282"/>
<dbReference type="Proteomes" id="UP000503540">
    <property type="component" value="Chromosome"/>
</dbReference>
<comment type="similarity">
    <text evidence="3 11">Belongs to the long-chain O-acyltransferase family.</text>
</comment>
<dbReference type="GO" id="GO:0019432">
    <property type="term" value="P:triglyceride biosynthetic process"/>
    <property type="evidence" value="ECO:0007669"/>
    <property type="project" value="UniProtKB-UniPathway"/>
</dbReference>
<proteinExistence type="inferred from homology"/>
<reference evidence="15 16" key="1">
    <citation type="journal article" date="2019" name="ACS Chem. Biol.">
        <title>Identification and Mobilization of a Cryptic Antibiotic Biosynthesis Gene Locus from a Human-Pathogenic Nocardia Isolate.</title>
        <authorList>
            <person name="Herisse M."/>
            <person name="Ishida K."/>
            <person name="Porter J.L."/>
            <person name="Howden B."/>
            <person name="Hertweck C."/>
            <person name="Stinear T.P."/>
            <person name="Pidot S.J."/>
        </authorList>
    </citation>
    <scope>NUCLEOTIDE SEQUENCE [LARGE SCALE GENOMIC DNA]</scope>
    <source>
        <strain evidence="15 16">AUSMDU00012717</strain>
    </source>
</reference>
<dbReference type="GO" id="GO:0004144">
    <property type="term" value="F:diacylglycerol O-acyltransferase activity"/>
    <property type="evidence" value="ECO:0007669"/>
    <property type="project" value="UniProtKB-EC"/>
</dbReference>
<keyword evidence="5 11" id="KW-0444">Lipid biosynthesis</keyword>
<keyword evidence="7 11" id="KW-0319">Glycerol metabolism</keyword>
<dbReference type="Pfam" id="PF06974">
    <property type="entry name" value="WS_DGAT_C"/>
    <property type="match status" value="1"/>
</dbReference>
<evidence type="ECO:0000256" key="10">
    <source>
        <dbReference type="ARBA" id="ARBA00048109"/>
    </source>
</evidence>
<evidence type="ECO:0000256" key="4">
    <source>
        <dbReference type="ARBA" id="ARBA00013244"/>
    </source>
</evidence>
<protein>
    <recommendedName>
        <fullName evidence="4 11">Diacylglycerol O-acyltransferase</fullName>
        <ecNumber evidence="4 11">2.3.1.20</ecNumber>
    </recommendedName>
</protein>
<keyword evidence="9 11" id="KW-0012">Acyltransferase</keyword>
<comment type="pathway">
    <text evidence="1 11">Glycerolipid metabolism; triacylglycerol biosynthesis.</text>
</comment>
<gene>
    <name evidence="15" type="ORF">F5544_36975</name>
</gene>
<evidence type="ECO:0000256" key="6">
    <source>
        <dbReference type="ARBA" id="ARBA00022679"/>
    </source>
</evidence>
<dbReference type="InterPro" id="IPR004255">
    <property type="entry name" value="O-acyltransferase_WSD1_N"/>
</dbReference>
<dbReference type="InterPro" id="IPR009721">
    <property type="entry name" value="O-acyltransferase_WSD1_C"/>
</dbReference>
<sequence length="524" mass="56330">MTTTEQRGSDSGADIRPLGDGGTIRSKQLARAADPGAMYSCVPRTRAPKGAGGSVITRLTPQDASFYRLESSSNPIHIGSLAIVRNSGGADEVALDYDRLVDLVEERLSLVPRYRRKVREIPFALGRPVWVEDSGFDITYHVRRSALPGPGSDEQLLDLVARLASRPLDQTRPLWEMYLIEGLTDGRSAIFTKTHSALVDGDTALEIGHVILDTGPSPRGVADDAWHAPREPSESELLIGALAHLAAQPGEALEVVREARSGVLGMIGSTGKAVHSVVGAVRAAATGTQDSPLNIRTSRNRRFAVVRTDLEDYRKLRKRFDCSINDVILAVVTGALRNWLLSRGEALTESSTVRTVVPMSVYVDSPGAAQLNPASEVSSFLIDLPVGEPNPVIRLSHISHATAANSKHRRGVRARTLVHMAGFAPASLHAMSVRAASTFAEHTFNLVITNAPGPQRPMYIGGARMLEMYPVSPLLRNQASSIGITSYDGRVCYGLNADRDAMADIGVLAASVHESMEEMLGACL</sequence>
<dbReference type="EMBL" id="CP046172">
    <property type="protein sequence ID" value="QIS15223.1"/>
    <property type="molecule type" value="Genomic_DNA"/>
</dbReference>
<evidence type="ECO:0000313" key="16">
    <source>
        <dbReference type="Proteomes" id="UP000503540"/>
    </source>
</evidence>
<accession>A0A6G9YQN4</accession>
<keyword evidence="8 11" id="KW-0443">Lipid metabolism</keyword>
<evidence type="ECO:0000313" key="15">
    <source>
        <dbReference type="EMBL" id="QIS15223.1"/>
    </source>
</evidence>
<evidence type="ECO:0000256" key="11">
    <source>
        <dbReference type="RuleBase" id="RU361241"/>
    </source>
</evidence>
<evidence type="ECO:0000256" key="8">
    <source>
        <dbReference type="ARBA" id="ARBA00023098"/>
    </source>
</evidence>
<comment type="catalytic activity">
    <reaction evidence="10 11">
        <text>an acyl-CoA + a 1,2-diacyl-sn-glycerol = a triacyl-sn-glycerol + CoA</text>
        <dbReference type="Rhea" id="RHEA:10868"/>
        <dbReference type="ChEBI" id="CHEBI:17815"/>
        <dbReference type="ChEBI" id="CHEBI:57287"/>
        <dbReference type="ChEBI" id="CHEBI:58342"/>
        <dbReference type="ChEBI" id="CHEBI:64615"/>
        <dbReference type="EC" id="2.3.1.20"/>
    </reaction>
</comment>
<dbReference type="GO" id="GO:0001666">
    <property type="term" value="P:response to hypoxia"/>
    <property type="evidence" value="ECO:0007669"/>
    <property type="project" value="TreeGrafter"/>
</dbReference>
<name>A0A6G9YQN4_9NOCA</name>
<evidence type="ECO:0000256" key="1">
    <source>
        <dbReference type="ARBA" id="ARBA00004771"/>
    </source>
</evidence>
<dbReference type="PANTHER" id="PTHR31650">
    <property type="entry name" value="O-ACYLTRANSFERASE (WSD1-LIKE) FAMILY PROTEIN"/>
    <property type="match status" value="1"/>
</dbReference>
<evidence type="ECO:0000256" key="2">
    <source>
        <dbReference type="ARBA" id="ARBA00005189"/>
    </source>
</evidence>
<dbReference type="SUPFAM" id="SSF52777">
    <property type="entry name" value="CoA-dependent acyltransferases"/>
    <property type="match status" value="1"/>
</dbReference>
<evidence type="ECO:0000256" key="7">
    <source>
        <dbReference type="ARBA" id="ARBA00022798"/>
    </source>
</evidence>
<evidence type="ECO:0000259" key="13">
    <source>
        <dbReference type="Pfam" id="PF03007"/>
    </source>
</evidence>
<dbReference type="GO" id="GO:0051701">
    <property type="term" value="P:biological process involved in interaction with host"/>
    <property type="evidence" value="ECO:0007669"/>
    <property type="project" value="TreeGrafter"/>
</dbReference>
<dbReference type="InterPro" id="IPR014292">
    <property type="entry name" value="Acyl_transf_WS/DGAT"/>
</dbReference>
<evidence type="ECO:0000256" key="9">
    <source>
        <dbReference type="ARBA" id="ARBA00023315"/>
    </source>
</evidence>
<dbReference type="InterPro" id="IPR045034">
    <property type="entry name" value="O-acyltransferase_WSD1-like"/>
</dbReference>
<evidence type="ECO:0000256" key="5">
    <source>
        <dbReference type="ARBA" id="ARBA00022516"/>
    </source>
</evidence>
<feature type="domain" description="O-acyltransferase WSD1 C-terminal" evidence="14">
    <location>
        <begin position="377"/>
        <end position="519"/>
    </location>
</feature>
<dbReference type="NCBIfam" id="TIGR02946">
    <property type="entry name" value="acyl_WS_DGAT"/>
    <property type="match status" value="1"/>
</dbReference>
<comment type="pathway">
    <text evidence="2">Lipid metabolism.</text>
</comment>
<dbReference type="PANTHER" id="PTHR31650:SF1">
    <property type="entry name" value="WAX ESTER SYNTHASE_DIACYLGLYCEROL ACYLTRANSFERASE 4-RELATED"/>
    <property type="match status" value="1"/>
</dbReference>
<dbReference type="EC" id="2.3.1.20" evidence="4 11"/>
<keyword evidence="16" id="KW-1185">Reference proteome</keyword>
<evidence type="ECO:0000256" key="3">
    <source>
        <dbReference type="ARBA" id="ARBA00009587"/>
    </source>
</evidence>
<dbReference type="Pfam" id="PF03007">
    <property type="entry name" value="WS_DGAT_cat"/>
    <property type="match status" value="1"/>
</dbReference>
<feature type="domain" description="O-acyltransferase WSD1-like N-terminal" evidence="13">
    <location>
        <begin position="59"/>
        <end position="328"/>
    </location>
</feature>
<dbReference type="GO" id="GO:0006071">
    <property type="term" value="P:glycerol metabolic process"/>
    <property type="evidence" value="ECO:0007669"/>
    <property type="project" value="UniProtKB-KW"/>
</dbReference>
<dbReference type="AlphaFoldDB" id="A0A6G9YQN4"/>
<dbReference type="GO" id="GO:0005886">
    <property type="term" value="C:plasma membrane"/>
    <property type="evidence" value="ECO:0007669"/>
    <property type="project" value="TreeGrafter"/>
</dbReference>
<organism evidence="15 16">
    <name type="scientific">Nocardia arthritidis</name>
    <dbReference type="NCBI Taxonomy" id="228602"/>
    <lineage>
        <taxon>Bacteria</taxon>
        <taxon>Bacillati</taxon>
        <taxon>Actinomycetota</taxon>
        <taxon>Actinomycetes</taxon>
        <taxon>Mycobacteriales</taxon>
        <taxon>Nocardiaceae</taxon>
        <taxon>Nocardia</taxon>
    </lineage>
</organism>
<dbReference type="KEGG" id="nah:F5544_36975"/>
<evidence type="ECO:0000256" key="12">
    <source>
        <dbReference type="SAM" id="MobiDB-lite"/>
    </source>
</evidence>